<comment type="pathway">
    <text evidence="3 7">Carbohydrate degradation; pentose phosphate pathway; D-ribulose 5-phosphate from D-glucose 6-phosphate (oxidative stage): step 2/3.</text>
</comment>
<evidence type="ECO:0000256" key="4">
    <source>
        <dbReference type="ARBA" id="ARBA00010662"/>
    </source>
</evidence>
<comment type="catalytic activity">
    <reaction evidence="1 7">
        <text>6-phospho-D-glucono-1,5-lactone + H2O = 6-phospho-D-gluconate + H(+)</text>
        <dbReference type="Rhea" id="RHEA:12556"/>
        <dbReference type="ChEBI" id="CHEBI:15377"/>
        <dbReference type="ChEBI" id="CHEBI:15378"/>
        <dbReference type="ChEBI" id="CHEBI:57955"/>
        <dbReference type="ChEBI" id="CHEBI:58759"/>
        <dbReference type="EC" id="3.1.1.31"/>
    </reaction>
</comment>
<dbReference type="Proteomes" id="UP000184191">
    <property type="component" value="Unassembled WGS sequence"/>
</dbReference>
<comment type="similarity">
    <text evidence="4 7">Belongs to the glucosamine/galactosamine-6-phosphate isomerase family. 6-phosphogluconolactonase subfamily.</text>
</comment>
<evidence type="ECO:0000256" key="5">
    <source>
        <dbReference type="ARBA" id="ARBA00013198"/>
    </source>
</evidence>
<feature type="domain" description="Glucosamine/galactosamine-6-phosphate isomerase" evidence="8">
    <location>
        <begin position="8"/>
        <end position="221"/>
    </location>
</feature>
<evidence type="ECO:0000256" key="6">
    <source>
        <dbReference type="ARBA" id="ARBA00020337"/>
    </source>
</evidence>
<dbReference type="STRING" id="1054996.SAMN05444414_101458"/>
<dbReference type="GO" id="GO:0017057">
    <property type="term" value="F:6-phosphogluconolactonase activity"/>
    <property type="evidence" value="ECO:0007669"/>
    <property type="project" value="UniProtKB-UniRule"/>
</dbReference>
<name>A0A1M6VQ08_9RHOB</name>
<dbReference type="UniPathway" id="UPA00115">
    <property type="reaction ID" value="UER00409"/>
</dbReference>
<dbReference type="PANTHER" id="PTHR11054:SF0">
    <property type="entry name" value="6-PHOSPHOGLUCONOLACTONASE"/>
    <property type="match status" value="1"/>
</dbReference>
<evidence type="ECO:0000256" key="3">
    <source>
        <dbReference type="ARBA" id="ARBA00004961"/>
    </source>
</evidence>
<evidence type="ECO:0000256" key="7">
    <source>
        <dbReference type="RuleBase" id="RU365095"/>
    </source>
</evidence>
<dbReference type="GO" id="GO:0006098">
    <property type="term" value="P:pentose-phosphate shunt"/>
    <property type="evidence" value="ECO:0007669"/>
    <property type="project" value="UniProtKB-UniPathway"/>
</dbReference>
<gene>
    <name evidence="7" type="primary">pgl</name>
    <name evidence="9" type="ORF">SAMN05444414_101458</name>
</gene>
<dbReference type="EMBL" id="FRBN01000001">
    <property type="protein sequence ID" value="SHK83583.1"/>
    <property type="molecule type" value="Genomic_DNA"/>
</dbReference>
<dbReference type="EC" id="3.1.1.31" evidence="5 7"/>
<dbReference type="SUPFAM" id="SSF100950">
    <property type="entry name" value="NagB/RpiA/CoA transferase-like"/>
    <property type="match status" value="1"/>
</dbReference>
<evidence type="ECO:0000313" key="9">
    <source>
        <dbReference type="EMBL" id="SHK83583.1"/>
    </source>
</evidence>
<protein>
    <recommendedName>
        <fullName evidence="6 7">6-phosphogluconolactonase</fullName>
        <shortName evidence="7">6PGL</shortName>
        <ecNumber evidence="5 7">3.1.1.31</ecNumber>
    </recommendedName>
</protein>
<keyword evidence="7" id="KW-0378">Hydrolase</keyword>
<evidence type="ECO:0000259" key="8">
    <source>
        <dbReference type="Pfam" id="PF01182"/>
    </source>
</evidence>
<dbReference type="InterPro" id="IPR039104">
    <property type="entry name" value="6PGL"/>
</dbReference>
<accession>A0A1M6VQ08</accession>
<dbReference type="NCBIfam" id="TIGR01198">
    <property type="entry name" value="pgl"/>
    <property type="match status" value="1"/>
</dbReference>
<keyword evidence="10" id="KW-1185">Reference proteome</keyword>
<dbReference type="Gene3D" id="3.40.50.1360">
    <property type="match status" value="1"/>
</dbReference>
<evidence type="ECO:0000256" key="2">
    <source>
        <dbReference type="ARBA" id="ARBA00002681"/>
    </source>
</evidence>
<dbReference type="PANTHER" id="PTHR11054">
    <property type="entry name" value="6-PHOSPHOGLUCONOLACTONASE"/>
    <property type="match status" value="1"/>
</dbReference>
<dbReference type="InterPro" id="IPR006148">
    <property type="entry name" value="Glc/Gal-6P_isomerase"/>
</dbReference>
<dbReference type="GO" id="GO:0005975">
    <property type="term" value="P:carbohydrate metabolic process"/>
    <property type="evidence" value="ECO:0007669"/>
    <property type="project" value="UniProtKB-UniRule"/>
</dbReference>
<dbReference type="RefSeq" id="WP_073194512.1">
    <property type="nucleotide sequence ID" value="NZ_FRBN01000001.1"/>
</dbReference>
<proteinExistence type="inferred from homology"/>
<dbReference type="AlphaFoldDB" id="A0A1M6VQ08"/>
<dbReference type="OrthoDB" id="9810967at2"/>
<organism evidence="9 10">
    <name type="scientific">Roseovarius marisflavi</name>
    <dbReference type="NCBI Taxonomy" id="1054996"/>
    <lineage>
        <taxon>Bacteria</taxon>
        <taxon>Pseudomonadati</taxon>
        <taxon>Pseudomonadota</taxon>
        <taxon>Alphaproteobacteria</taxon>
        <taxon>Rhodobacterales</taxon>
        <taxon>Roseobacteraceae</taxon>
        <taxon>Roseovarius</taxon>
    </lineage>
</organism>
<evidence type="ECO:0000313" key="10">
    <source>
        <dbReference type="Proteomes" id="UP000184191"/>
    </source>
</evidence>
<evidence type="ECO:0000256" key="1">
    <source>
        <dbReference type="ARBA" id="ARBA00000832"/>
    </source>
</evidence>
<reference evidence="10" key="1">
    <citation type="submission" date="2016-11" db="EMBL/GenBank/DDBJ databases">
        <authorList>
            <person name="Varghese N."/>
            <person name="Submissions S."/>
        </authorList>
    </citation>
    <scope>NUCLEOTIDE SEQUENCE [LARGE SCALE GENOMIC DNA]</scope>
    <source>
        <strain evidence="10">DSM 29327</strain>
    </source>
</reference>
<dbReference type="CDD" id="cd01400">
    <property type="entry name" value="6PGL"/>
    <property type="match status" value="1"/>
</dbReference>
<dbReference type="Pfam" id="PF01182">
    <property type="entry name" value="Glucosamine_iso"/>
    <property type="match status" value="1"/>
</dbReference>
<sequence length="223" mass="24380">MSFVEYADSEMLAIDLANVLTGELKAALDHQERALFVVPGGSTPGPIFDDLCDADLDWSRVDVLLSDERWLPEVHVRSNTRLIRERLLTGRAAKARYLPLYARAETPEAVLAELESNIAPSLPISVCLLGMGADMHTASLFPGADKLEEALSLRAPILVPMRAPNVPEVRVTLSAHVLDEALCKHIVITGEQKRAAFERARYMRPVEAPIAAVLSGATVHWAP</sequence>
<dbReference type="InterPro" id="IPR037171">
    <property type="entry name" value="NagB/RpiA_transferase-like"/>
</dbReference>
<dbReference type="InterPro" id="IPR005900">
    <property type="entry name" value="6-phosphogluconolactonase_DevB"/>
</dbReference>
<comment type="function">
    <text evidence="2 7">Hydrolysis of 6-phosphogluconolactone to 6-phosphogluconate.</text>
</comment>